<dbReference type="GO" id="GO:0016846">
    <property type="term" value="F:carbon-sulfur lyase activity"/>
    <property type="evidence" value="ECO:0007669"/>
    <property type="project" value="InterPro"/>
</dbReference>
<accession>A0A135P4A3</accession>
<name>A0A135P4A3_9HYPH</name>
<evidence type="ECO:0000259" key="4">
    <source>
        <dbReference type="PROSITE" id="PS51891"/>
    </source>
</evidence>
<reference evidence="5 6" key="1">
    <citation type="submission" date="2015-11" db="EMBL/GenBank/DDBJ databases">
        <title>Draft genome sequence of Agrobacterium sp. R89-1.</title>
        <authorList>
            <person name="Zahradnik J."/>
            <person name="Kyslikova E."/>
            <person name="Palyzova A."/>
            <person name="Kyslik P."/>
        </authorList>
    </citation>
    <scope>NUCLEOTIDE SEQUENCE [LARGE SCALE GENOMIC DNA]</scope>
    <source>
        <strain evidence="5 6">R89-1</strain>
    </source>
</reference>
<evidence type="ECO:0000256" key="3">
    <source>
        <dbReference type="ARBA" id="ARBA00022833"/>
    </source>
</evidence>
<dbReference type="RefSeq" id="WP_067644497.1">
    <property type="nucleotide sequence ID" value="NZ_KQ961024.1"/>
</dbReference>
<dbReference type="InterPro" id="IPR006913">
    <property type="entry name" value="CENP-V/GFA"/>
</dbReference>
<dbReference type="OrthoDB" id="9805575at2"/>
<comment type="similarity">
    <text evidence="1">Belongs to the Gfa family.</text>
</comment>
<dbReference type="InterPro" id="IPR011057">
    <property type="entry name" value="Mss4-like_sf"/>
</dbReference>
<protein>
    <submittedName>
        <fullName evidence="5">Aldehyde-activating protein</fullName>
    </submittedName>
</protein>
<gene>
    <name evidence="5" type="ORF">ATO67_03590</name>
</gene>
<keyword evidence="2" id="KW-0479">Metal-binding</keyword>
<evidence type="ECO:0000256" key="1">
    <source>
        <dbReference type="ARBA" id="ARBA00005495"/>
    </source>
</evidence>
<dbReference type="STRING" id="2052828.ATO67_03590"/>
<sequence>MSHIAKTVTAQKLTRGSCLCGNVHWEFRGEIPDATICNCTACRRYGVLWAYEYEGHGISIYDPHAQLVGYQRGSNVLSFNFCKTCGNLVSWRRTKAEEDGRLRIAVNLRLAEPADVADIPIVRFDGLHSFDDLPIDGRAVTDFWF</sequence>
<dbReference type="InterPro" id="IPR052355">
    <property type="entry name" value="CENP-V-like"/>
</dbReference>
<evidence type="ECO:0000256" key="2">
    <source>
        <dbReference type="ARBA" id="ARBA00022723"/>
    </source>
</evidence>
<dbReference type="Gene3D" id="2.170.150.70">
    <property type="match status" value="1"/>
</dbReference>
<feature type="domain" description="CENP-V/GFA" evidence="4">
    <location>
        <begin position="14"/>
        <end position="136"/>
    </location>
</feature>
<dbReference type="PANTHER" id="PTHR28620:SF1">
    <property type="entry name" value="CENP-V_GFA DOMAIN-CONTAINING PROTEIN"/>
    <property type="match status" value="1"/>
</dbReference>
<evidence type="ECO:0000313" key="6">
    <source>
        <dbReference type="Proteomes" id="UP000070498"/>
    </source>
</evidence>
<keyword evidence="3" id="KW-0862">Zinc</keyword>
<comment type="caution">
    <text evidence="5">The sequence shown here is derived from an EMBL/GenBank/DDBJ whole genome shotgun (WGS) entry which is preliminary data.</text>
</comment>
<dbReference type="Pfam" id="PF04828">
    <property type="entry name" value="GFA"/>
    <property type="match status" value="1"/>
</dbReference>
<evidence type="ECO:0000313" key="5">
    <source>
        <dbReference type="EMBL" id="KXG86249.1"/>
    </source>
</evidence>
<dbReference type="AlphaFoldDB" id="A0A135P4A3"/>
<proteinExistence type="inferred from homology"/>
<dbReference type="SUPFAM" id="SSF51316">
    <property type="entry name" value="Mss4-like"/>
    <property type="match status" value="1"/>
</dbReference>
<organism evidence="5 6">
    <name type="scientific">Agrobacterium bohemicum</name>
    <dbReference type="NCBI Taxonomy" id="2052828"/>
    <lineage>
        <taxon>Bacteria</taxon>
        <taxon>Pseudomonadati</taxon>
        <taxon>Pseudomonadota</taxon>
        <taxon>Alphaproteobacteria</taxon>
        <taxon>Hyphomicrobiales</taxon>
        <taxon>Rhizobiaceae</taxon>
        <taxon>Rhizobium/Agrobacterium group</taxon>
        <taxon>Agrobacterium</taxon>
    </lineage>
</organism>
<dbReference type="PROSITE" id="PS51891">
    <property type="entry name" value="CENP_V_GFA"/>
    <property type="match status" value="1"/>
</dbReference>
<dbReference type="Proteomes" id="UP000070498">
    <property type="component" value="Unassembled WGS sequence"/>
</dbReference>
<keyword evidence="6" id="KW-1185">Reference proteome</keyword>
<dbReference type="EMBL" id="LNUW01000027">
    <property type="protein sequence ID" value="KXG86249.1"/>
    <property type="molecule type" value="Genomic_DNA"/>
</dbReference>
<dbReference type="GO" id="GO:0046872">
    <property type="term" value="F:metal ion binding"/>
    <property type="evidence" value="ECO:0007669"/>
    <property type="project" value="UniProtKB-KW"/>
</dbReference>
<dbReference type="PANTHER" id="PTHR28620">
    <property type="entry name" value="CENTROMERE PROTEIN V"/>
    <property type="match status" value="1"/>
</dbReference>